<evidence type="ECO:0000256" key="5">
    <source>
        <dbReference type="ARBA" id="ARBA00023242"/>
    </source>
</evidence>
<dbReference type="Gene3D" id="2.130.10.10">
    <property type="entry name" value="YVTN repeat-like/Quinoprotein amine dehydrogenase"/>
    <property type="match status" value="1"/>
</dbReference>
<feature type="repeat" description="WD" evidence="7">
    <location>
        <begin position="202"/>
        <end position="238"/>
    </location>
</feature>
<dbReference type="PROSITE" id="PS00678">
    <property type="entry name" value="WD_REPEATS_1"/>
    <property type="match status" value="1"/>
</dbReference>
<dbReference type="AlphaFoldDB" id="A0A2N1JEK7"/>
<evidence type="ECO:0000256" key="2">
    <source>
        <dbReference type="ARBA" id="ARBA00022552"/>
    </source>
</evidence>
<comment type="subcellular location">
    <subcellularLocation>
        <location evidence="6">Nucleus</location>
        <location evidence="6">Nucleolus</location>
    </subcellularLocation>
    <subcellularLocation>
        <location evidence="6">Nucleus</location>
        <location evidence="6">Nucleoplasm</location>
    </subcellularLocation>
</comment>
<evidence type="ECO:0000256" key="1">
    <source>
        <dbReference type="ARBA" id="ARBA00022517"/>
    </source>
</evidence>
<dbReference type="STRING" id="2020962.A0A2N1JEK7"/>
<protein>
    <recommendedName>
        <fullName evidence="6">Ribosome biogenesis protein YTM1</fullName>
    </recommendedName>
</protein>
<dbReference type="PROSITE" id="PS50294">
    <property type="entry name" value="WD_REPEATS_REGION"/>
    <property type="match status" value="1"/>
</dbReference>
<keyword evidence="4" id="KW-0677">Repeat</keyword>
<evidence type="ECO:0000259" key="9">
    <source>
        <dbReference type="Pfam" id="PF08154"/>
    </source>
</evidence>
<feature type="repeat" description="WD" evidence="7">
    <location>
        <begin position="385"/>
        <end position="427"/>
    </location>
</feature>
<evidence type="ECO:0000256" key="7">
    <source>
        <dbReference type="PROSITE-ProRule" id="PRU00221"/>
    </source>
</evidence>
<dbReference type="GO" id="GO:0000466">
    <property type="term" value="P:maturation of 5.8S rRNA from tricistronic rRNA transcript (SSU-rRNA, 5.8S rRNA, LSU-rRNA)"/>
    <property type="evidence" value="ECO:0007669"/>
    <property type="project" value="UniProtKB-UniRule"/>
</dbReference>
<dbReference type="GO" id="GO:0030687">
    <property type="term" value="C:preribosome, large subunit precursor"/>
    <property type="evidence" value="ECO:0007669"/>
    <property type="project" value="UniProtKB-UniRule"/>
</dbReference>
<dbReference type="InterPro" id="IPR012972">
    <property type="entry name" value="NLE"/>
</dbReference>
<keyword evidence="2 6" id="KW-0698">rRNA processing</keyword>
<comment type="subunit">
    <text evidence="6">Component of the NOP7 complex, composed of ERB1, NOP7 and YTM1. Within the NOP7 complex ERB1 appears to interact directly with NOP7 and YTM1. The NOP7 complex also associates with the 66S pre-ribosome.</text>
</comment>
<dbReference type="Pfam" id="PF08154">
    <property type="entry name" value="NLE"/>
    <property type="match status" value="1"/>
</dbReference>
<dbReference type="HAMAP" id="MF_03029">
    <property type="entry name" value="WDR12"/>
    <property type="match status" value="1"/>
</dbReference>
<dbReference type="InterPro" id="IPR020472">
    <property type="entry name" value="WD40_PAC1"/>
</dbReference>
<reference evidence="10 11" key="1">
    <citation type="submission" date="2017-10" db="EMBL/GenBank/DDBJ databases">
        <title>A novel species of cold-tolerant Malassezia isolated from bats.</title>
        <authorList>
            <person name="Lorch J.M."/>
            <person name="Palmer J.M."/>
            <person name="Vanderwolf K.J."/>
            <person name="Schmidt K.Z."/>
            <person name="Verant M.L."/>
            <person name="Weller T.J."/>
            <person name="Blehert D.S."/>
        </authorList>
    </citation>
    <scope>NUCLEOTIDE SEQUENCE [LARGE SCALE GENOMIC DNA]</scope>
    <source>
        <strain evidence="10 11">NWHC:44797-103</strain>
    </source>
</reference>
<gene>
    <name evidence="6 10" type="primary">YTM1</name>
    <name evidence="10" type="ORF">MVES_001249</name>
</gene>
<dbReference type="Proteomes" id="UP000232875">
    <property type="component" value="Unassembled WGS sequence"/>
</dbReference>
<dbReference type="GO" id="GO:0005730">
    <property type="term" value="C:nucleolus"/>
    <property type="evidence" value="ECO:0007669"/>
    <property type="project" value="UniProtKB-SubCell"/>
</dbReference>
<evidence type="ECO:0000256" key="3">
    <source>
        <dbReference type="ARBA" id="ARBA00022574"/>
    </source>
</evidence>
<feature type="region of interest" description="Disordered" evidence="8">
    <location>
        <begin position="245"/>
        <end position="270"/>
    </location>
</feature>
<dbReference type="InterPro" id="IPR019775">
    <property type="entry name" value="WD40_repeat_CS"/>
</dbReference>
<dbReference type="InterPro" id="IPR001680">
    <property type="entry name" value="WD40_rpt"/>
</dbReference>
<keyword evidence="1 6" id="KW-0690">Ribosome biogenesis</keyword>
<keyword evidence="11" id="KW-1185">Reference proteome</keyword>
<evidence type="ECO:0000256" key="8">
    <source>
        <dbReference type="SAM" id="MobiDB-lite"/>
    </source>
</evidence>
<evidence type="ECO:0000256" key="4">
    <source>
        <dbReference type="ARBA" id="ARBA00022737"/>
    </source>
</evidence>
<evidence type="ECO:0000256" key="6">
    <source>
        <dbReference type="HAMAP-Rule" id="MF_03029"/>
    </source>
</evidence>
<dbReference type="GO" id="GO:0000463">
    <property type="term" value="P:maturation of LSU-rRNA from tricistronic rRNA transcript (SSU-rRNA, 5.8S rRNA, LSU-rRNA)"/>
    <property type="evidence" value="ECO:0007669"/>
    <property type="project" value="UniProtKB-UniRule"/>
</dbReference>
<feature type="domain" description="NLE" evidence="9">
    <location>
        <begin position="12"/>
        <end position="78"/>
    </location>
</feature>
<dbReference type="InterPro" id="IPR036322">
    <property type="entry name" value="WD40_repeat_dom_sf"/>
</dbReference>
<dbReference type="SMART" id="SM00320">
    <property type="entry name" value="WD40"/>
    <property type="match status" value="5"/>
</dbReference>
<dbReference type="GO" id="GO:0005654">
    <property type="term" value="C:nucleoplasm"/>
    <property type="evidence" value="ECO:0007669"/>
    <property type="project" value="UniProtKB-SubCell"/>
</dbReference>
<keyword evidence="3 7" id="KW-0853">WD repeat</keyword>
<dbReference type="PRINTS" id="PR00320">
    <property type="entry name" value="GPROTEINBRPT"/>
</dbReference>
<dbReference type="OrthoDB" id="10251381at2759"/>
<keyword evidence="5 6" id="KW-0539">Nucleus</keyword>
<accession>A0A2N1JEK7</accession>
<dbReference type="SUPFAM" id="SSF50978">
    <property type="entry name" value="WD40 repeat-like"/>
    <property type="match status" value="1"/>
</dbReference>
<dbReference type="InterPro" id="IPR015943">
    <property type="entry name" value="WD40/YVTN_repeat-like_dom_sf"/>
</dbReference>
<dbReference type="InterPro" id="IPR028599">
    <property type="entry name" value="WDR12/Ytm1"/>
</dbReference>
<dbReference type="PANTHER" id="PTHR19855:SF11">
    <property type="entry name" value="RIBOSOME BIOGENESIS PROTEIN WDR12"/>
    <property type="match status" value="1"/>
</dbReference>
<sequence length="476" mass="50985">MADQGEAAMMPIRLRTSISGASIPYVPYMVPTHWRRAQLSTLVNKVLASAEGDAGWQSVPFDFIADGDLLRMSLDEYLTHTGKSSETALELEYVRSTLPPKFRDAAKADDWVASVDARSPGLVLSASYDGNVRVYKSDALESPPSVYEPSYASASTSLTSARWLAPQTHAAVVTGAMNGTVAVWRIPGSEAQSYKVFHAADLRHHRGPVTNVDSQRALTDMNTLLSAGWDGSIAIWDVPSDAHFPAAQREEDEERSKKRRVRSGAQATKMENAATVEPTVVLWHVAPALGEPAAKMLGAVQTPGNNARTCAKFDTSERVWSAAWDGSVKLWDLTAGAMAGEKHTDKVHLCVDPLQGAQLVTGHMDHSIAMYDFRDTLTNTAISIANAHAAAVGSIAAHPTSAHLFASGAYDGKLKLWDARSPKQALFALTQPNHVSGTSHARGAAKILGLGWSEDGNSIVAGGEDCRISIYQGSIA</sequence>
<dbReference type="PANTHER" id="PTHR19855">
    <property type="entry name" value="WD40 REPEAT PROTEIN 12, 37"/>
    <property type="match status" value="1"/>
</dbReference>
<name>A0A2N1JEK7_9BASI</name>
<dbReference type="PROSITE" id="PS50082">
    <property type="entry name" value="WD_REPEATS_2"/>
    <property type="match status" value="2"/>
</dbReference>
<evidence type="ECO:0000313" key="10">
    <source>
        <dbReference type="EMBL" id="PKI84979.1"/>
    </source>
</evidence>
<dbReference type="Pfam" id="PF00400">
    <property type="entry name" value="WD40"/>
    <property type="match status" value="3"/>
</dbReference>
<dbReference type="GO" id="GO:0043021">
    <property type="term" value="F:ribonucleoprotein complex binding"/>
    <property type="evidence" value="ECO:0007669"/>
    <property type="project" value="UniProtKB-UniRule"/>
</dbReference>
<proteinExistence type="inferred from homology"/>
<organism evidence="10 11">
    <name type="scientific">Malassezia vespertilionis</name>
    <dbReference type="NCBI Taxonomy" id="2020962"/>
    <lineage>
        <taxon>Eukaryota</taxon>
        <taxon>Fungi</taxon>
        <taxon>Dikarya</taxon>
        <taxon>Basidiomycota</taxon>
        <taxon>Ustilaginomycotina</taxon>
        <taxon>Malasseziomycetes</taxon>
        <taxon>Malasseziales</taxon>
        <taxon>Malasseziaceae</taxon>
        <taxon>Malassezia</taxon>
    </lineage>
</organism>
<evidence type="ECO:0000313" key="11">
    <source>
        <dbReference type="Proteomes" id="UP000232875"/>
    </source>
</evidence>
<comment type="function">
    <text evidence="6">Component of the NOP7 complex, which is required for maturation of the 25S and 5.8S ribosomal RNAs and formation of the 60S ribosome.</text>
</comment>
<dbReference type="EMBL" id="KZ454988">
    <property type="protein sequence ID" value="PKI84979.1"/>
    <property type="molecule type" value="Genomic_DNA"/>
</dbReference>
<comment type="similarity">
    <text evidence="6">Belongs to the WD repeat WDR12/YTM1 family.</text>
</comment>